<organism evidence="3 4">
    <name type="scientific">Fusarium redolens</name>
    <dbReference type="NCBI Taxonomy" id="48865"/>
    <lineage>
        <taxon>Eukaryota</taxon>
        <taxon>Fungi</taxon>
        <taxon>Dikarya</taxon>
        <taxon>Ascomycota</taxon>
        <taxon>Pezizomycotina</taxon>
        <taxon>Sordariomycetes</taxon>
        <taxon>Hypocreomycetidae</taxon>
        <taxon>Hypocreales</taxon>
        <taxon>Nectriaceae</taxon>
        <taxon>Fusarium</taxon>
        <taxon>Fusarium redolens species complex</taxon>
    </lineage>
</organism>
<evidence type="ECO:0000313" key="3">
    <source>
        <dbReference type="EMBL" id="KAH7227158.1"/>
    </source>
</evidence>
<dbReference type="Proteomes" id="UP000720189">
    <property type="component" value="Unassembled WGS sequence"/>
</dbReference>
<protein>
    <recommendedName>
        <fullName evidence="2">DUF6603 domain-containing protein</fullName>
    </recommendedName>
</protein>
<feature type="compositionally biased region" description="Pro residues" evidence="1">
    <location>
        <begin position="1400"/>
        <end position="1412"/>
    </location>
</feature>
<gene>
    <name evidence="3" type="ORF">BKA55DRAFT_697015</name>
</gene>
<evidence type="ECO:0000313" key="4">
    <source>
        <dbReference type="Proteomes" id="UP000720189"/>
    </source>
</evidence>
<evidence type="ECO:0000256" key="1">
    <source>
        <dbReference type="SAM" id="MobiDB-lite"/>
    </source>
</evidence>
<dbReference type="OrthoDB" id="5352492at2759"/>
<name>A0A9P9JRJ7_FUSRE</name>
<reference evidence="3" key="1">
    <citation type="journal article" date="2021" name="Nat. Commun.">
        <title>Genetic determinants of endophytism in the Arabidopsis root mycobiome.</title>
        <authorList>
            <person name="Mesny F."/>
            <person name="Miyauchi S."/>
            <person name="Thiergart T."/>
            <person name="Pickel B."/>
            <person name="Atanasova L."/>
            <person name="Karlsson M."/>
            <person name="Huettel B."/>
            <person name="Barry K.W."/>
            <person name="Haridas S."/>
            <person name="Chen C."/>
            <person name="Bauer D."/>
            <person name="Andreopoulos W."/>
            <person name="Pangilinan J."/>
            <person name="LaButti K."/>
            <person name="Riley R."/>
            <person name="Lipzen A."/>
            <person name="Clum A."/>
            <person name="Drula E."/>
            <person name="Henrissat B."/>
            <person name="Kohler A."/>
            <person name="Grigoriev I.V."/>
            <person name="Martin F.M."/>
            <person name="Hacquard S."/>
        </authorList>
    </citation>
    <scope>NUCLEOTIDE SEQUENCE</scope>
    <source>
        <strain evidence="3">MPI-CAGE-AT-0023</strain>
    </source>
</reference>
<sequence length="1772" mass="188187">MSEAITRILDNSKANVLPKWRDFFQDPEVGCQLDVTASPTGGDPELACSFTKDGLWDLKFDSSANDSQFHTADYNVDNSVIIGLPSTAIADTTTATPALADILQKFRVADSSGNIPFDNGTYPGDPVQDGNPPLAARPSPGTLMQSIVKALGPALPLQVDVTAERNAFWITPGQTMRADVALTFVPSGDVATALQNVSKTIYSHLGINLSTLFSSLKIVIQKTSLGYAVSNVNEDTDPPVTTAAVIHVNSYYSLGIQFAAGPFLFWVTLDGGGINLSILQNPDSSSPANFFTLTGLSESSVTPVLGNILSNLHLLRVSATVDAAVGTYWSILFSLEWGAFNISLLYDSSSATFSGGLILDGFYTTSIEYLRPIFSASQAIMAPDGTVTRPFYKIRDLSSEMSTLPNSLPTVITAARISYQITSKTLSLAAQLIAPPPAPSNAGPQVPAPFVWDELDVRLSVGPGSFSCTLATDFLLTSPLDPNVMGMIGLNFSYQNKSWLLSGLAQNINGAMLFGWFDPNYNESLLSVLGKLQIPEVQVVYTYADGGAATSFAFVGTVQVGLLQLRLFYQYVSSNVNGKTAAQATPPGSQGTLLPADAPVPVVTVQPSGDPNTPPEKRVQTDWTFECDLGASAPNGQIATLGAVVDSIVPGAADSLPTFVSGIEIPSAEGGHSPITMKVAKHRTDQVAFAFQVEIEHISFTFAQIGDKDPSKTKRIVRVAVGSLPKLSGIPLIGDLVQPFDSLEYLWVSDSGGLLKSEVSALNHQVLPVDNPIYFSANVGQSANAKASTADSVVIIPGHHFILIQNQKAVLDHVFATATPTVPQPKTPNPPVEAMTSEVALSGDAPGAPVPASPPSKGELTLNLGPLTISAISLQYQEQGDVPQISITLNAMFAMGPIMLELIGFGFAVPLEGGITLDNLASLVGKMSPVISGMVASFNQPPLLIAGGFEHIVTKTQDAYLGAIGISFPPYNFIGVGEYAVLDGFKSVFLYAKLNGPLITLEFGEISGVRMGFGYNSFVTPPTIDQLTSFPFINDTATASAGSDPFLIVQTMTQTGPPWVTPKQDEYWLAAGLSASVFDCLTVTAVAMLEVKAGGFDLAIYGDAVAMMPPDAPSRESCLVYVELAMVVEFNMGEGYFRVEAALAPTSFLLVPQCQLTGGFALVYWFGSNPHAGDWVFSVGGYHPQYQVPDWYPVPQRLGICFTVGSCLSVVGNCYFAVTPKVVMGGALIHVSLDLGPLQAWLDAQFDCLINFHPLHYVAEFSVSVGVSFNIDILFIHIHISASIGAFLVIQGPEFGGTAHVDFWAFGFTIDFGSSPDAKDPLTLLQFWQMVHQPGPEVQTKNTIDPERVQSVVSYDPRSDLEGTMVPAPSGTGTVPRPIPAPELVEAAALKFVLEDGNYPNPPKLKPEPSPSPVVSSNSARGTAESTFSTNAVPSDSNAGQGTKWFVKGGTFKFRIQTDFALSYASVAPAFIPAEDGAGAEVPVLNGGPHPTKTNIFSRPMQVTTDIVSELSVVVMQTVSQKVIGGWTSASFDIKSVPTGTWGKYSRDTDPSLVAASSLLSHEGATVPLPMGLLLSSPAPILALSFIPTFSASDAAKMGVVDLRFIATMPGTDWFVPGYKPIRKAIPDSTKPDGLDYVAVSPDLDAKSGVVMAPTQVKYTPAELSSTEESETNQKLWDNMGANWVQYASEKRELVNDPTDGLLVTAEKIFGWAQSFPVPNASTVPAATVSSPWKLKGDFPAKLVRSANKNGTVVKGLEATYLALPRHAVVTS</sequence>
<dbReference type="GeneID" id="70230279"/>
<dbReference type="Pfam" id="PF20248">
    <property type="entry name" value="DUF6603"/>
    <property type="match status" value="1"/>
</dbReference>
<accession>A0A9P9JRJ7</accession>
<comment type="caution">
    <text evidence="3">The sequence shown here is derived from an EMBL/GenBank/DDBJ whole genome shotgun (WGS) entry which is preliminary data.</text>
</comment>
<feature type="compositionally biased region" description="Polar residues" evidence="1">
    <location>
        <begin position="1420"/>
        <end position="1435"/>
    </location>
</feature>
<feature type="domain" description="DUF6603" evidence="2">
    <location>
        <begin position="861"/>
        <end position="1359"/>
    </location>
</feature>
<proteinExistence type="predicted"/>
<dbReference type="EMBL" id="JAGMUX010000025">
    <property type="protein sequence ID" value="KAH7227158.1"/>
    <property type="molecule type" value="Genomic_DNA"/>
</dbReference>
<dbReference type="InterPro" id="IPR046538">
    <property type="entry name" value="DUF6603"/>
</dbReference>
<feature type="region of interest" description="Disordered" evidence="1">
    <location>
        <begin position="1399"/>
        <end position="1435"/>
    </location>
</feature>
<dbReference type="RefSeq" id="XP_046042589.1">
    <property type="nucleotide sequence ID" value="XM_046200325.1"/>
</dbReference>
<keyword evidence="4" id="KW-1185">Reference proteome</keyword>
<evidence type="ECO:0000259" key="2">
    <source>
        <dbReference type="Pfam" id="PF20248"/>
    </source>
</evidence>